<feature type="compositionally biased region" description="Low complexity" evidence="3">
    <location>
        <begin position="22"/>
        <end position="36"/>
    </location>
</feature>
<accession>A0ABN9T3A7</accession>
<evidence type="ECO:0000256" key="1">
    <source>
        <dbReference type="ARBA" id="ARBA00022723"/>
    </source>
</evidence>
<evidence type="ECO:0000256" key="3">
    <source>
        <dbReference type="SAM" id="MobiDB-lite"/>
    </source>
</evidence>
<dbReference type="Proteomes" id="UP001189429">
    <property type="component" value="Unassembled WGS sequence"/>
</dbReference>
<feature type="region of interest" description="Disordered" evidence="3">
    <location>
        <begin position="1"/>
        <end position="39"/>
    </location>
</feature>
<evidence type="ECO:0008006" key="6">
    <source>
        <dbReference type="Google" id="ProtNLM"/>
    </source>
</evidence>
<protein>
    <recommendedName>
        <fullName evidence="6">Prolyl 4-hydroxylase alpha subunit domain-containing protein</fullName>
    </recommendedName>
</protein>
<keyword evidence="1" id="KW-0479">Metal-binding</keyword>
<keyword evidence="2" id="KW-0408">Iron</keyword>
<organism evidence="4 5">
    <name type="scientific">Prorocentrum cordatum</name>
    <dbReference type="NCBI Taxonomy" id="2364126"/>
    <lineage>
        <taxon>Eukaryota</taxon>
        <taxon>Sar</taxon>
        <taxon>Alveolata</taxon>
        <taxon>Dinophyceae</taxon>
        <taxon>Prorocentrales</taxon>
        <taxon>Prorocentraceae</taxon>
        <taxon>Prorocentrum</taxon>
    </lineage>
</organism>
<gene>
    <name evidence="4" type="ORF">PCOR1329_LOCUS35153</name>
</gene>
<dbReference type="PANTHER" id="PTHR10869:SF246">
    <property type="entry name" value="TRANSMEMBRANE PROLYL 4-HYDROXYLASE"/>
    <property type="match status" value="1"/>
</dbReference>
<evidence type="ECO:0000313" key="4">
    <source>
        <dbReference type="EMBL" id="CAK0839484.1"/>
    </source>
</evidence>
<dbReference type="EMBL" id="CAUYUJ010014297">
    <property type="protein sequence ID" value="CAK0839484.1"/>
    <property type="molecule type" value="Genomic_DNA"/>
</dbReference>
<dbReference type="PANTHER" id="PTHR10869">
    <property type="entry name" value="PROLYL 4-HYDROXYLASE ALPHA SUBUNIT"/>
    <property type="match status" value="1"/>
</dbReference>
<keyword evidence="5" id="KW-1185">Reference proteome</keyword>
<sequence length="348" mass="36036">MSHRSIEAPPPRVLGGLRGHHGAAAGPAASLPAAPEAAPPAPGPLELICQRPRALLQRRFLSSEECRRLIDMTLGRQRCGSVFEKKARSPLEVSDPRWDPEQRAFLERIEARLAAIMGGPVHADEDALVGTLTPPGGEESIADHLGLHVDTNAAPWRFCTAIIYAPGACAAGSIAASAVKGPRAGAGPAGLSSVQRGGETVFPVALRPGAARGEEAPGLAAAAQELLDLGVDHTDKAKVGQGGPAAAAAAQRLLAAARRTDAGVRVAPEEGTVCVFWTRLDDGEVDCHSWHAGAPVPKGDNWKWTLQKFKEVPMSVRSSSAALADFVRGTRHLATAAVAGEAAGSPDG</sequence>
<name>A0ABN9T3A7_9DINO</name>
<proteinExistence type="predicted"/>
<comment type="caution">
    <text evidence="4">The sequence shown here is derived from an EMBL/GenBank/DDBJ whole genome shotgun (WGS) entry which is preliminary data.</text>
</comment>
<evidence type="ECO:0000313" key="5">
    <source>
        <dbReference type="Proteomes" id="UP001189429"/>
    </source>
</evidence>
<dbReference type="InterPro" id="IPR045054">
    <property type="entry name" value="P4HA-like"/>
</dbReference>
<evidence type="ECO:0000256" key="2">
    <source>
        <dbReference type="ARBA" id="ARBA00023004"/>
    </source>
</evidence>
<reference evidence="4" key="1">
    <citation type="submission" date="2023-10" db="EMBL/GenBank/DDBJ databases">
        <authorList>
            <person name="Chen Y."/>
            <person name="Shah S."/>
            <person name="Dougan E. K."/>
            <person name="Thang M."/>
            <person name="Chan C."/>
        </authorList>
    </citation>
    <scope>NUCLEOTIDE SEQUENCE [LARGE SCALE GENOMIC DNA]</scope>
</reference>
<dbReference type="Gene3D" id="2.60.120.620">
    <property type="entry name" value="q2cbj1_9rhob like domain"/>
    <property type="match status" value="1"/>
</dbReference>